<accession>A0A919V2A3</accession>
<dbReference type="GO" id="GO:0016705">
    <property type="term" value="F:oxidoreductase activity, acting on paired donors, with incorporation or reduction of molecular oxygen"/>
    <property type="evidence" value="ECO:0007669"/>
    <property type="project" value="InterPro"/>
</dbReference>
<dbReference type="Pfam" id="PF00296">
    <property type="entry name" value="Bac_luciferase"/>
    <property type="match status" value="1"/>
</dbReference>
<dbReference type="InterPro" id="IPR011251">
    <property type="entry name" value="Luciferase-like_dom"/>
</dbReference>
<feature type="domain" description="Luciferase-like" evidence="3">
    <location>
        <begin position="35"/>
        <end position="248"/>
    </location>
</feature>
<dbReference type="PANTHER" id="PTHR43244">
    <property type="match status" value="1"/>
</dbReference>
<dbReference type="CDD" id="cd01097">
    <property type="entry name" value="Tetrahydromethanopterin_reductase"/>
    <property type="match status" value="1"/>
</dbReference>
<dbReference type="PANTHER" id="PTHR43244:SF1">
    <property type="entry name" value="5,10-METHYLENETETRAHYDROMETHANOPTERIN REDUCTASE"/>
    <property type="match status" value="1"/>
</dbReference>
<dbReference type="InterPro" id="IPR012312">
    <property type="entry name" value="Hemerythrin-like"/>
</dbReference>
<keyword evidence="1" id="KW-0560">Oxidoreductase</keyword>
<dbReference type="EMBL" id="BOOU01000120">
    <property type="protein sequence ID" value="GII81941.1"/>
    <property type="molecule type" value="Genomic_DNA"/>
</dbReference>
<comment type="caution">
    <text evidence="5">The sequence shown here is derived from an EMBL/GenBank/DDBJ whole genome shotgun (WGS) entry which is preliminary data.</text>
</comment>
<evidence type="ECO:0000256" key="2">
    <source>
        <dbReference type="SAM" id="MobiDB-lite"/>
    </source>
</evidence>
<dbReference type="CDD" id="cd12108">
    <property type="entry name" value="Hr-like"/>
    <property type="match status" value="1"/>
</dbReference>
<evidence type="ECO:0000259" key="4">
    <source>
        <dbReference type="Pfam" id="PF01814"/>
    </source>
</evidence>
<dbReference type="Pfam" id="PF01814">
    <property type="entry name" value="Hemerythrin"/>
    <property type="match status" value="1"/>
</dbReference>
<evidence type="ECO:0008006" key="7">
    <source>
        <dbReference type="Google" id="ProtNLM"/>
    </source>
</evidence>
<feature type="compositionally biased region" description="Basic and acidic residues" evidence="2">
    <location>
        <begin position="373"/>
        <end position="387"/>
    </location>
</feature>
<evidence type="ECO:0000259" key="3">
    <source>
        <dbReference type="Pfam" id="PF00296"/>
    </source>
</evidence>
<proteinExistence type="predicted"/>
<dbReference type="InterPro" id="IPR036661">
    <property type="entry name" value="Luciferase-like_sf"/>
</dbReference>
<dbReference type="InterPro" id="IPR050564">
    <property type="entry name" value="F420-G6PD/mer"/>
</dbReference>
<dbReference type="Gene3D" id="1.20.120.520">
    <property type="entry name" value="nmb1532 protein domain like"/>
    <property type="match status" value="1"/>
</dbReference>
<dbReference type="Gene3D" id="3.20.20.30">
    <property type="entry name" value="Luciferase-like domain"/>
    <property type="match status" value="1"/>
</dbReference>
<dbReference type="AlphaFoldDB" id="A0A919V2A3"/>
<evidence type="ECO:0000313" key="6">
    <source>
        <dbReference type="Proteomes" id="UP000655287"/>
    </source>
</evidence>
<feature type="domain" description="Hemerythrin-like" evidence="4">
    <location>
        <begin position="411"/>
        <end position="552"/>
    </location>
</feature>
<evidence type="ECO:0000313" key="5">
    <source>
        <dbReference type="EMBL" id="GII81941.1"/>
    </source>
</evidence>
<protein>
    <recommendedName>
        <fullName evidence="7">5,10-methylene tetrahydromethanopterin reductase</fullName>
    </recommendedName>
</protein>
<evidence type="ECO:0000256" key="1">
    <source>
        <dbReference type="ARBA" id="ARBA00023002"/>
    </source>
</evidence>
<dbReference type="SUPFAM" id="SSF51679">
    <property type="entry name" value="Bacterial luciferase-like"/>
    <property type="match status" value="1"/>
</dbReference>
<feature type="region of interest" description="Disordered" evidence="2">
    <location>
        <begin position="310"/>
        <end position="399"/>
    </location>
</feature>
<dbReference type="Proteomes" id="UP000655287">
    <property type="component" value="Unassembled WGS sequence"/>
</dbReference>
<organism evidence="5 6">
    <name type="scientific">Sphaerisporangium rufum</name>
    <dbReference type="NCBI Taxonomy" id="1381558"/>
    <lineage>
        <taxon>Bacteria</taxon>
        <taxon>Bacillati</taxon>
        <taxon>Actinomycetota</taxon>
        <taxon>Actinomycetes</taxon>
        <taxon>Streptosporangiales</taxon>
        <taxon>Streptosporangiaceae</taxon>
        <taxon>Sphaerisporangium</taxon>
    </lineage>
</organism>
<name>A0A919V2A3_9ACTN</name>
<gene>
    <name evidence="5" type="ORF">Sru01_69230</name>
</gene>
<keyword evidence="6" id="KW-1185">Reference proteome</keyword>
<reference evidence="5" key="1">
    <citation type="submission" date="2021-01" db="EMBL/GenBank/DDBJ databases">
        <title>Whole genome shotgun sequence of Sphaerisporangium rufum NBRC 109079.</title>
        <authorList>
            <person name="Komaki H."/>
            <person name="Tamura T."/>
        </authorList>
    </citation>
    <scope>NUCLEOTIDE SEQUENCE</scope>
    <source>
        <strain evidence="5">NBRC 109079</strain>
    </source>
</reference>
<sequence>MTYYLPYLGMTSIETAGRDMADYGHELLFGTFITPQADQADRVVALARLTEQAGLDLVTVQDHPYQARHLDTWTLLSVIAAGTGTVRVVPNVANLPLRPPAVLARAAATLDILSGGRVELGLGAGAFWDGVAAMGGHRLDPAQAVDALAEGIEVIRAIWAADGGTVRVDGTYHRVKGAHPGPAPAHDIGVWVGAYKKRMLALTGRLADGWLPSSPYAGPGELPAMNARIDEAAAEAGRRPADVRRLYNITGSFTGPGTGFLDGPAPGWAEQLAELTLDQGISGYILMSDDPDTIRRFAAEVAPAVRELVTAGRAGHRTPAEPAAAPPDEERDRTTISTTPPGDDRDRITISTTPPDPAAGRAPAFSVIPTPDDGTRLSDVRVWDETTRPTGPPPDPDRRYTAGEQAAGRHLIDVHDQLRAELREIRGLVEQVAAGTMDPGSARSHINQMTMRQNNWTLGVYCQSYCRLVTTHHTLEDVSLFPQLRQAMPGLAPVVDRLEQEHHAIHDVLERVDRALVALVTEPDGMKTVQRAVDLLTDALLSHLSYEERELVEPLARLPLH</sequence>